<proteinExistence type="predicted"/>
<dbReference type="RefSeq" id="WP_012508918.1">
    <property type="nucleotide sequence ID" value="NC_011060.1"/>
</dbReference>
<dbReference type="AlphaFoldDB" id="B4SDS4"/>
<feature type="domain" description="RES" evidence="1">
    <location>
        <begin position="72"/>
        <end position="207"/>
    </location>
</feature>
<dbReference type="SMART" id="SM00953">
    <property type="entry name" value="RES"/>
    <property type="match status" value="1"/>
</dbReference>
<accession>B4SDS4</accession>
<organism evidence="2 3">
    <name type="scientific">Pelodictyon phaeoclathratiforme (strain DSM 5477 / BU-1)</name>
    <dbReference type="NCBI Taxonomy" id="324925"/>
    <lineage>
        <taxon>Bacteria</taxon>
        <taxon>Pseudomonadati</taxon>
        <taxon>Chlorobiota</taxon>
        <taxon>Chlorobiia</taxon>
        <taxon>Chlorobiales</taxon>
        <taxon>Chlorobiaceae</taxon>
        <taxon>Chlorobium/Pelodictyon group</taxon>
        <taxon>Pelodictyon</taxon>
    </lineage>
</organism>
<dbReference type="Proteomes" id="UP000002724">
    <property type="component" value="Chromosome"/>
</dbReference>
<dbReference type="KEGG" id="pph:Ppha_2247"/>
<protein>
    <submittedName>
        <fullName evidence="2">RES domain protein</fullName>
    </submittedName>
</protein>
<evidence type="ECO:0000259" key="1">
    <source>
        <dbReference type="SMART" id="SM00953"/>
    </source>
</evidence>
<evidence type="ECO:0000313" key="2">
    <source>
        <dbReference type="EMBL" id="ACF44442.1"/>
    </source>
</evidence>
<dbReference type="EMBL" id="CP001110">
    <property type="protein sequence ID" value="ACF44442.1"/>
    <property type="molecule type" value="Genomic_DNA"/>
</dbReference>
<keyword evidence="3" id="KW-1185">Reference proteome</keyword>
<dbReference type="OrthoDB" id="9799238at2"/>
<dbReference type="STRING" id="324925.Ppha_2247"/>
<dbReference type="InterPro" id="IPR014914">
    <property type="entry name" value="RES_dom"/>
</dbReference>
<evidence type="ECO:0000313" key="3">
    <source>
        <dbReference type="Proteomes" id="UP000002724"/>
    </source>
</evidence>
<dbReference type="Pfam" id="PF08808">
    <property type="entry name" value="RES"/>
    <property type="match status" value="1"/>
</dbReference>
<gene>
    <name evidence="2" type="ordered locus">Ppha_2247</name>
</gene>
<dbReference type="eggNOG" id="ENOG502ZAMM">
    <property type="taxonomic scope" value="Bacteria"/>
</dbReference>
<reference evidence="2 3" key="1">
    <citation type="submission" date="2008-06" db="EMBL/GenBank/DDBJ databases">
        <title>Complete sequence of Pelodictyon phaeoclathratiforme BU-1.</title>
        <authorList>
            <consortium name="US DOE Joint Genome Institute"/>
            <person name="Lucas S."/>
            <person name="Copeland A."/>
            <person name="Lapidus A."/>
            <person name="Glavina del Rio T."/>
            <person name="Dalin E."/>
            <person name="Tice H."/>
            <person name="Bruce D."/>
            <person name="Goodwin L."/>
            <person name="Pitluck S."/>
            <person name="Schmutz J."/>
            <person name="Larimer F."/>
            <person name="Land M."/>
            <person name="Hauser L."/>
            <person name="Kyrpides N."/>
            <person name="Mikhailova N."/>
            <person name="Liu Z."/>
            <person name="Li T."/>
            <person name="Zhao F."/>
            <person name="Overmann J."/>
            <person name="Bryant D.A."/>
            <person name="Richardson P."/>
        </authorList>
    </citation>
    <scope>NUCLEOTIDE SEQUENCE [LARGE SCALE GENOMIC DNA]</scope>
    <source>
        <strain evidence="3">DSM 5477 / BU-1</strain>
    </source>
</reference>
<name>B4SDS4_PELPB</name>
<sequence>MSSPIWTPAEVLSEAWNHQRTIWRIVEAQHVVSTMKIVDSLAEQALLEEILEQGKPPVPTETAGLHYLLSTPFRYKTLYPKGSRFRAPSDPGVFYGAERVKTAAAEIGYHRWQFLQDSLNLDRLPPAQFTAFSVQVKGIMVDLRLAPFKKDTLFWTDPGNYSATQAFAKVARQASLSAILYHSVRDPKPHCCTAVLTPGAFAAKNPDKPMQTLTLTILQKEAVWQGQRIQSFAFNPAFWANPLI</sequence>
<dbReference type="HOGENOM" id="CLU_097447_0_0_10"/>